<evidence type="ECO:0000313" key="2">
    <source>
        <dbReference type="EMBL" id="PSR34849.1"/>
    </source>
</evidence>
<feature type="domain" description="Transposase IS66 central" evidence="1">
    <location>
        <begin position="20"/>
        <end position="82"/>
    </location>
</feature>
<organism evidence="2 3">
    <name type="scientific">Sulfobacillus benefaciens</name>
    <dbReference type="NCBI Taxonomy" id="453960"/>
    <lineage>
        <taxon>Bacteria</taxon>
        <taxon>Bacillati</taxon>
        <taxon>Bacillota</taxon>
        <taxon>Clostridia</taxon>
        <taxon>Eubacteriales</taxon>
        <taxon>Clostridiales Family XVII. Incertae Sedis</taxon>
        <taxon>Sulfobacillus</taxon>
    </lineage>
</organism>
<evidence type="ECO:0000313" key="3">
    <source>
        <dbReference type="Proteomes" id="UP000242972"/>
    </source>
</evidence>
<evidence type="ECO:0000259" key="1">
    <source>
        <dbReference type="Pfam" id="PF03050"/>
    </source>
</evidence>
<gene>
    <name evidence="2" type="ORF">C7B46_03875</name>
</gene>
<dbReference type="PANTHER" id="PTHR33678:SF1">
    <property type="entry name" value="BLL1576 PROTEIN"/>
    <property type="match status" value="1"/>
</dbReference>
<dbReference type="AlphaFoldDB" id="A0A2T2XK36"/>
<dbReference type="PANTHER" id="PTHR33678">
    <property type="entry name" value="BLL1576 PROTEIN"/>
    <property type="match status" value="1"/>
</dbReference>
<accession>A0A2T2XK36</accession>
<comment type="caution">
    <text evidence="2">The sequence shown here is derived from an EMBL/GenBank/DDBJ whole genome shotgun (WGS) entry which is preliminary data.</text>
</comment>
<dbReference type="Proteomes" id="UP000242972">
    <property type="component" value="Unassembled WGS sequence"/>
</dbReference>
<dbReference type="InterPro" id="IPR004291">
    <property type="entry name" value="Transposase_IS66_central"/>
</dbReference>
<sequence length="117" mass="13465">MAHDHCLSRYWGLNRLPGPRRRSPRTFAQNLLRRLETRPDEIVAFFSDLRVPFDNNAAERALRMIKVKQKISGTFRTEEGGMQFAILRSYIVTAVQQGLRPLAVLRNALAGKAWMPE</sequence>
<reference evidence="2 3" key="1">
    <citation type="journal article" date="2014" name="BMC Genomics">
        <title>Comparison of environmental and isolate Sulfobacillus genomes reveals diverse carbon, sulfur, nitrogen, and hydrogen metabolisms.</title>
        <authorList>
            <person name="Justice N.B."/>
            <person name="Norman A."/>
            <person name="Brown C.T."/>
            <person name="Singh A."/>
            <person name="Thomas B.C."/>
            <person name="Banfield J.F."/>
        </authorList>
    </citation>
    <scope>NUCLEOTIDE SEQUENCE [LARGE SCALE GENOMIC DNA]</scope>
    <source>
        <strain evidence="2">AMDSBA4</strain>
    </source>
</reference>
<name>A0A2T2XK36_9FIRM</name>
<proteinExistence type="predicted"/>
<dbReference type="InterPro" id="IPR052344">
    <property type="entry name" value="Transposase-related"/>
</dbReference>
<dbReference type="EMBL" id="PXYW01000006">
    <property type="protein sequence ID" value="PSR34849.1"/>
    <property type="molecule type" value="Genomic_DNA"/>
</dbReference>
<dbReference type="Pfam" id="PF03050">
    <property type="entry name" value="DDE_Tnp_IS66"/>
    <property type="match status" value="1"/>
</dbReference>
<protein>
    <recommendedName>
        <fullName evidence="1">Transposase IS66 central domain-containing protein</fullName>
    </recommendedName>
</protein>